<dbReference type="InterPro" id="IPR000182">
    <property type="entry name" value="GNAT_dom"/>
</dbReference>
<keyword evidence="2" id="KW-0012">Acyltransferase</keyword>
<evidence type="ECO:0000313" key="5">
    <source>
        <dbReference type="Proteomes" id="UP001163152"/>
    </source>
</evidence>
<organism evidence="4 5">
    <name type="scientific">Thermocoleostomius sinensis A174</name>
    <dbReference type="NCBI Taxonomy" id="2016057"/>
    <lineage>
        <taxon>Bacteria</taxon>
        <taxon>Bacillati</taxon>
        <taxon>Cyanobacteriota</taxon>
        <taxon>Cyanophyceae</taxon>
        <taxon>Oculatellales</taxon>
        <taxon>Oculatellaceae</taxon>
        <taxon>Thermocoleostomius</taxon>
    </lineage>
</organism>
<dbReference type="InterPro" id="IPR016181">
    <property type="entry name" value="Acyl_CoA_acyltransferase"/>
</dbReference>
<dbReference type="CDD" id="cd04301">
    <property type="entry name" value="NAT_SF"/>
    <property type="match status" value="1"/>
</dbReference>
<dbReference type="Pfam" id="PF00583">
    <property type="entry name" value="Acetyltransf_1"/>
    <property type="match status" value="1"/>
</dbReference>
<dbReference type="SUPFAM" id="SSF55729">
    <property type="entry name" value="Acyl-CoA N-acyltransferases (Nat)"/>
    <property type="match status" value="1"/>
</dbReference>
<dbReference type="Gene3D" id="3.40.630.30">
    <property type="match status" value="1"/>
</dbReference>
<gene>
    <name evidence="4" type="ORF">OXH18_03180</name>
</gene>
<dbReference type="InterPro" id="IPR050832">
    <property type="entry name" value="Bact_Acetyltransf"/>
</dbReference>
<dbReference type="KEGG" id="tsin:OXH18_03180"/>
<dbReference type="AlphaFoldDB" id="A0A9E8ZD86"/>
<evidence type="ECO:0000256" key="1">
    <source>
        <dbReference type="ARBA" id="ARBA00022679"/>
    </source>
</evidence>
<evidence type="ECO:0000313" key="4">
    <source>
        <dbReference type="EMBL" id="WAL61018.1"/>
    </source>
</evidence>
<dbReference type="PANTHER" id="PTHR43877:SF2">
    <property type="entry name" value="AMINOALKYLPHOSPHONATE N-ACETYLTRANSFERASE-RELATED"/>
    <property type="match status" value="1"/>
</dbReference>
<evidence type="ECO:0000256" key="2">
    <source>
        <dbReference type="ARBA" id="ARBA00023315"/>
    </source>
</evidence>
<dbReference type="RefSeq" id="WP_268610973.1">
    <property type="nucleotide sequence ID" value="NZ_CP113797.1"/>
</dbReference>
<protein>
    <submittedName>
        <fullName evidence="4">GNAT family N-acetyltransferase</fullName>
    </submittedName>
</protein>
<keyword evidence="1" id="KW-0808">Transferase</keyword>
<reference evidence="4" key="1">
    <citation type="submission" date="2022-12" db="EMBL/GenBank/DDBJ databases">
        <title>Polyphasic identification of a Novel Hot-Spring Cyanobacterium Ocullathermofonsia sinensis gen nov. sp. nov. and Genomic Insights on its Adaptations to the Thermal Habitat.</title>
        <authorList>
            <person name="Daroch M."/>
            <person name="Tang J."/>
            <person name="Jiang Y."/>
        </authorList>
    </citation>
    <scope>NUCLEOTIDE SEQUENCE</scope>
    <source>
        <strain evidence="4">PKUAC-SCTA174</strain>
    </source>
</reference>
<sequence length="166" mass="19102">MSEPNLAELPSDYRLRIGSGLDRALLVKFMQQTYQELYPGCNLTHFAITVEQYLSSETPLWWVEQEDATPIACLWLGTAIDQVQGDRHAYIFLLYVSPDHRRRGIGSALMQYAETWAKARGDRQIGLQVFQTNQPALNLYAKLGYRTQSIWMVKSFCILLLFLLHS</sequence>
<evidence type="ECO:0000259" key="3">
    <source>
        <dbReference type="PROSITE" id="PS51186"/>
    </source>
</evidence>
<dbReference type="EMBL" id="CP113797">
    <property type="protein sequence ID" value="WAL61018.1"/>
    <property type="molecule type" value="Genomic_DNA"/>
</dbReference>
<proteinExistence type="predicted"/>
<dbReference type="GO" id="GO:0016747">
    <property type="term" value="F:acyltransferase activity, transferring groups other than amino-acyl groups"/>
    <property type="evidence" value="ECO:0007669"/>
    <property type="project" value="InterPro"/>
</dbReference>
<dbReference type="PROSITE" id="PS51186">
    <property type="entry name" value="GNAT"/>
    <property type="match status" value="1"/>
</dbReference>
<dbReference type="PANTHER" id="PTHR43877">
    <property type="entry name" value="AMINOALKYLPHOSPHONATE N-ACETYLTRANSFERASE-RELATED-RELATED"/>
    <property type="match status" value="1"/>
</dbReference>
<accession>A0A9E8ZD86</accession>
<dbReference type="Proteomes" id="UP001163152">
    <property type="component" value="Chromosome"/>
</dbReference>
<name>A0A9E8ZD86_9CYAN</name>
<keyword evidence="5" id="KW-1185">Reference proteome</keyword>
<feature type="domain" description="N-acetyltransferase" evidence="3">
    <location>
        <begin position="13"/>
        <end position="164"/>
    </location>
</feature>